<keyword evidence="6" id="KW-0217">Developmental protein</keyword>
<feature type="domain" description="Death" evidence="8">
    <location>
        <begin position="788"/>
        <end position="857"/>
    </location>
</feature>
<gene>
    <name evidence="11" type="primary">UNC5C</name>
    <name evidence="11" type="ORF">BLAG_LOCUS2939</name>
</gene>
<dbReference type="PROSITE" id="PS50017">
    <property type="entry name" value="DEATH_DOMAIN"/>
    <property type="match status" value="1"/>
</dbReference>
<dbReference type="PANTHER" id="PTHR12582:SF41">
    <property type="entry name" value="UNC5C-LIKE PROTEIN"/>
    <property type="match status" value="1"/>
</dbReference>
<dbReference type="AlphaFoldDB" id="A0A8J9VIA4"/>
<comment type="function">
    <text evidence="6">Receptor for netrin required for axon guidance. Mediates axon repulsion of neuronal growth cones in the developing nervous system upon ligand binding.</text>
</comment>
<proteinExistence type="inferred from homology"/>
<dbReference type="GO" id="GO:0005886">
    <property type="term" value="C:plasma membrane"/>
    <property type="evidence" value="ECO:0007669"/>
    <property type="project" value="UniProtKB-SubCell"/>
</dbReference>
<dbReference type="Pfam" id="PF00531">
    <property type="entry name" value="Death"/>
    <property type="match status" value="1"/>
</dbReference>
<dbReference type="Pfam" id="PF17217">
    <property type="entry name" value="UPA"/>
    <property type="match status" value="1"/>
</dbReference>
<evidence type="ECO:0000313" key="11">
    <source>
        <dbReference type="EMBL" id="CAH1238250.1"/>
    </source>
</evidence>
<name>A0A8J9VIA4_BRALA</name>
<evidence type="ECO:0000259" key="8">
    <source>
        <dbReference type="PROSITE" id="PS50017"/>
    </source>
</evidence>
<feature type="domain" description="ZU5" evidence="10">
    <location>
        <begin position="449"/>
        <end position="578"/>
    </location>
</feature>
<evidence type="ECO:0000256" key="5">
    <source>
        <dbReference type="ARBA" id="ARBA00023136"/>
    </source>
</evidence>
<dbReference type="EMBL" id="OV696695">
    <property type="protein sequence ID" value="CAH1238250.1"/>
    <property type="molecule type" value="Genomic_DNA"/>
</dbReference>
<dbReference type="Gene3D" id="1.10.533.10">
    <property type="entry name" value="Death Domain, Fas"/>
    <property type="match status" value="1"/>
</dbReference>
<keyword evidence="12" id="KW-1185">Reference proteome</keyword>
<organism evidence="11 12">
    <name type="scientific">Branchiostoma lanceolatum</name>
    <name type="common">Common lancelet</name>
    <name type="synonym">Amphioxus lanceolatum</name>
    <dbReference type="NCBI Taxonomy" id="7740"/>
    <lineage>
        <taxon>Eukaryota</taxon>
        <taxon>Metazoa</taxon>
        <taxon>Chordata</taxon>
        <taxon>Cephalochordata</taxon>
        <taxon>Leptocardii</taxon>
        <taxon>Amphioxiformes</taxon>
        <taxon>Branchiostomatidae</taxon>
        <taxon>Branchiostoma</taxon>
    </lineage>
</organism>
<feature type="transmembrane region" description="Helical" evidence="6">
    <location>
        <begin position="193"/>
        <end position="220"/>
    </location>
</feature>
<dbReference type="PROSITE" id="PS51145">
    <property type="entry name" value="ZU5"/>
    <property type="match status" value="1"/>
</dbReference>
<dbReference type="Gene3D" id="2.60.220.30">
    <property type="match status" value="1"/>
</dbReference>
<dbReference type="InterPro" id="IPR013783">
    <property type="entry name" value="Ig-like_fold"/>
</dbReference>
<dbReference type="OrthoDB" id="5973910at2759"/>
<protein>
    <recommendedName>
        <fullName evidence="6">Netrin receptor UNC5</fullName>
    </recommendedName>
</protein>
<feature type="region of interest" description="Disordered" evidence="7">
    <location>
        <begin position="229"/>
        <end position="301"/>
    </location>
</feature>
<dbReference type="SMART" id="SM00218">
    <property type="entry name" value="ZU5"/>
    <property type="match status" value="1"/>
</dbReference>
<keyword evidence="5 6" id="KW-0472">Membrane</keyword>
<evidence type="ECO:0000256" key="3">
    <source>
        <dbReference type="ARBA" id="ARBA00022692"/>
    </source>
</evidence>
<keyword evidence="3 6" id="KW-0812">Transmembrane</keyword>
<keyword evidence="6" id="KW-0393">Immunoglobulin domain</keyword>
<sequence length="931" mass="103094">MGTMRVSELLVILSIVVHRVCANELVTLRVQEAGNTSVELSTVTEQPYTTRWHLVFHANDTLRIQEAAGNATVDLSVTAQPNATRWERSMADVLYTCEATVSGSNSVWRLGVEWLPPEGLQRSDYGNRWKETHFTTWQGQQLTNTTTLTLKNLVPNDAGIYNCSVTYQPNVASSSYHVWTETRLVIYEPYVDWTVWLLAGISAGIGVVMVVAVVACALCLRKRRYKKRKKRPAGRVTDRTLKSFPKGENLSKHAPRDVPERNSMKSPTTPISIPASVIGAEETSKHRQEATTRPKKDRRKKVQETFVGGTETTKTCSVVILSEQQSISEISSANYSSIAPIPRTSPVIEPPEKNMASEKSTSPTKNASSTKAKQNTSVVTVEQTPEQHCHFEADKGTKIVMPHEDKTTGEDRVKDLQFFDKLYSEFSNLTEEDINAMCIQLQTNYSSTNFAAGVFDDTGGHLSLPRHDINLFIPPGAIEAGQLKTIHIFVPPGMNCGKPAPIVHCGPTGTTFADHVVLFFPVDPNHAEIVPKFTNTEVGAEEEWQPLFKDDGAASIVANGKCTLFLSHFTGFGAEAKESADNIGADDKKIIRVGAFAAEQTSDNRLYKLRIRFYDASSDARERIYTTERNLFGGRLIDDDRRMQVDRRGGNLCVMVGSIAAGWRAVDSSDEDQRIGLGQLWDCQHDTDASCTVRLEKMNPQAPLNDIWSTVSVWQEKTHGQTITLKPSDTLQMFPRSDTSVLGDGLSVAERFLRQQEELRPTKRPFPNLPLDVRHEMCVLLDVGLPGGNDWRMMAERFGIDSPTISWIGRNKSPTSKLLDFWETENVSGGTVALQRLCELFEEIGRPDVKQLVENILSSDDGMSTWSGVTSNGSLASDMSIISESCQEDTCVMTSQGSLRDSGYEQSDTMSTSTCDGSPCTLNQSVVSVFF</sequence>
<reference evidence="11" key="1">
    <citation type="submission" date="2022-01" db="EMBL/GenBank/DDBJ databases">
        <authorList>
            <person name="Braso-Vives M."/>
        </authorList>
    </citation>
    <scope>NUCLEOTIDE SEQUENCE</scope>
</reference>
<dbReference type="InterPro" id="IPR007110">
    <property type="entry name" value="Ig-like_dom"/>
</dbReference>
<evidence type="ECO:0000256" key="4">
    <source>
        <dbReference type="ARBA" id="ARBA00022989"/>
    </source>
</evidence>
<dbReference type="Gene3D" id="2.60.40.10">
    <property type="entry name" value="Immunoglobulins"/>
    <property type="match status" value="1"/>
</dbReference>
<dbReference type="InterPro" id="IPR033772">
    <property type="entry name" value="UPA"/>
</dbReference>
<keyword evidence="6" id="KW-0732">Signal</keyword>
<comment type="subcellular location">
    <subcellularLocation>
        <location evidence="6">Cell membrane</location>
        <topology evidence="6">Single-pass type I membrane protein</topology>
    </subcellularLocation>
    <subcellularLocation>
        <location evidence="1">Membrane</location>
        <topology evidence="1">Single-pass membrane protein</topology>
    </subcellularLocation>
</comment>
<evidence type="ECO:0000256" key="6">
    <source>
        <dbReference type="RuleBase" id="RU367033"/>
    </source>
</evidence>
<feature type="signal peptide" evidence="6">
    <location>
        <begin position="1"/>
        <end position="22"/>
    </location>
</feature>
<feature type="domain" description="Ig-like" evidence="9">
    <location>
        <begin position="95"/>
        <end position="175"/>
    </location>
</feature>
<comment type="similarity">
    <text evidence="2 6">Belongs to the unc-5 family.</text>
</comment>
<dbReference type="PROSITE" id="PS50835">
    <property type="entry name" value="IG_LIKE"/>
    <property type="match status" value="1"/>
</dbReference>
<dbReference type="Proteomes" id="UP000838412">
    <property type="component" value="Chromosome 10"/>
</dbReference>
<feature type="region of interest" description="Disordered" evidence="7">
    <location>
        <begin position="346"/>
        <end position="384"/>
    </location>
</feature>
<evidence type="ECO:0000313" key="12">
    <source>
        <dbReference type="Proteomes" id="UP000838412"/>
    </source>
</evidence>
<dbReference type="GO" id="GO:0005042">
    <property type="term" value="F:netrin receptor activity"/>
    <property type="evidence" value="ECO:0007669"/>
    <property type="project" value="UniProtKB-UniRule"/>
</dbReference>
<accession>A0A8J9VIA4</accession>
<dbReference type="SUPFAM" id="SSF47986">
    <property type="entry name" value="DEATH domain"/>
    <property type="match status" value="1"/>
</dbReference>
<evidence type="ECO:0000256" key="7">
    <source>
        <dbReference type="SAM" id="MobiDB-lite"/>
    </source>
</evidence>
<evidence type="ECO:0000259" key="10">
    <source>
        <dbReference type="PROSITE" id="PS51145"/>
    </source>
</evidence>
<feature type="compositionally biased region" description="Polar residues" evidence="7">
    <location>
        <begin position="357"/>
        <end position="384"/>
    </location>
</feature>
<dbReference type="InterPro" id="IPR000488">
    <property type="entry name" value="Death_dom"/>
</dbReference>
<keyword evidence="6" id="KW-0675">Receptor</keyword>
<dbReference type="InterPro" id="IPR000906">
    <property type="entry name" value="ZU5_dom"/>
</dbReference>
<evidence type="ECO:0000256" key="1">
    <source>
        <dbReference type="ARBA" id="ARBA00004167"/>
    </source>
</evidence>
<feature type="chain" id="PRO_5035488249" description="Netrin receptor UNC5" evidence="6">
    <location>
        <begin position="23"/>
        <end position="931"/>
    </location>
</feature>
<dbReference type="SUPFAM" id="SSF48726">
    <property type="entry name" value="Immunoglobulin"/>
    <property type="match status" value="1"/>
</dbReference>
<feature type="compositionally biased region" description="Basic and acidic residues" evidence="7">
    <location>
        <begin position="282"/>
        <end position="294"/>
    </location>
</feature>
<dbReference type="PANTHER" id="PTHR12582">
    <property type="entry name" value="NETRIN RECEPTOR UNC5"/>
    <property type="match status" value="1"/>
</dbReference>
<dbReference type="InterPro" id="IPR037936">
    <property type="entry name" value="UNC5A-D"/>
</dbReference>
<evidence type="ECO:0000259" key="9">
    <source>
        <dbReference type="PROSITE" id="PS50835"/>
    </source>
</evidence>
<dbReference type="InterPro" id="IPR036179">
    <property type="entry name" value="Ig-like_dom_sf"/>
</dbReference>
<dbReference type="Pfam" id="PF00791">
    <property type="entry name" value="ZU5"/>
    <property type="match status" value="1"/>
</dbReference>
<keyword evidence="4 6" id="KW-1133">Transmembrane helix</keyword>
<evidence type="ECO:0000256" key="2">
    <source>
        <dbReference type="ARBA" id="ARBA00009844"/>
    </source>
</evidence>
<dbReference type="InterPro" id="IPR011029">
    <property type="entry name" value="DEATH-like_dom_sf"/>
</dbReference>
<dbReference type="InterPro" id="IPR003599">
    <property type="entry name" value="Ig_sub"/>
</dbReference>
<dbReference type="SMART" id="SM00409">
    <property type="entry name" value="IG"/>
    <property type="match status" value="1"/>
</dbReference>
<feature type="compositionally biased region" description="Basic and acidic residues" evidence="7">
    <location>
        <begin position="249"/>
        <end position="263"/>
    </location>
</feature>